<accession>A0A8S1KLL4</accession>
<name>A0A8S1KLL4_9CILI</name>
<proteinExistence type="predicted"/>
<dbReference type="Proteomes" id="UP000692954">
    <property type="component" value="Unassembled WGS sequence"/>
</dbReference>
<dbReference type="EMBL" id="CAJJDN010000008">
    <property type="protein sequence ID" value="CAD8053916.1"/>
    <property type="molecule type" value="Genomic_DNA"/>
</dbReference>
<evidence type="ECO:0000313" key="1">
    <source>
        <dbReference type="EMBL" id="CAD8053916.1"/>
    </source>
</evidence>
<dbReference type="AlphaFoldDB" id="A0A8S1KLL4"/>
<comment type="caution">
    <text evidence="1">The sequence shown here is derived from an EMBL/GenBank/DDBJ whole genome shotgun (WGS) entry which is preliminary data.</text>
</comment>
<protein>
    <submittedName>
        <fullName evidence="1">Uncharacterized protein</fullName>
    </submittedName>
</protein>
<keyword evidence="2" id="KW-1185">Reference proteome</keyword>
<reference evidence="1" key="1">
    <citation type="submission" date="2021-01" db="EMBL/GenBank/DDBJ databases">
        <authorList>
            <consortium name="Genoscope - CEA"/>
            <person name="William W."/>
        </authorList>
    </citation>
    <scope>NUCLEOTIDE SEQUENCE</scope>
</reference>
<evidence type="ECO:0000313" key="2">
    <source>
        <dbReference type="Proteomes" id="UP000692954"/>
    </source>
</evidence>
<organism evidence="1 2">
    <name type="scientific">Paramecium sonneborni</name>
    <dbReference type="NCBI Taxonomy" id="65129"/>
    <lineage>
        <taxon>Eukaryota</taxon>
        <taxon>Sar</taxon>
        <taxon>Alveolata</taxon>
        <taxon>Ciliophora</taxon>
        <taxon>Intramacronucleata</taxon>
        <taxon>Oligohymenophorea</taxon>
        <taxon>Peniculida</taxon>
        <taxon>Parameciidae</taxon>
        <taxon>Paramecium</taxon>
    </lineage>
</organism>
<sequence length="41" mass="5140">MKYHQNNIVFQMHIQMFLLQKQENLTPLHWDLKFQLYADSF</sequence>
<gene>
    <name evidence="1" type="ORF">PSON_ATCC_30995.1.T0080001</name>
</gene>